<organism evidence="2 3">
    <name type="scientific">Rotaria socialis</name>
    <dbReference type="NCBI Taxonomy" id="392032"/>
    <lineage>
        <taxon>Eukaryota</taxon>
        <taxon>Metazoa</taxon>
        <taxon>Spiralia</taxon>
        <taxon>Gnathifera</taxon>
        <taxon>Rotifera</taxon>
        <taxon>Eurotatoria</taxon>
        <taxon>Bdelloidea</taxon>
        <taxon>Philodinida</taxon>
        <taxon>Philodinidae</taxon>
        <taxon>Rotaria</taxon>
    </lineage>
</organism>
<dbReference type="AlphaFoldDB" id="A0A822BDY6"/>
<keyword evidence="3" id="KW-1185">Reference proteome</keyword>
<feature type="compositionally biased region" description="Polar residues" evidence="1">
    <location>
        <begin position="39"/>
        <end position="49"/>
    </location>
</feature>
<name>A0A822BDY6_9BILA</name>
<feature type="region of interest" description="Disordered" evidence="1">
    <location>
        <begin position="1"/>
        <end position="49"/>
    </location>
</feature>
<sequence length="49" mass="5367">EHITQRFSPPPPPPPESFTTTTNPETSSNLFDTYDVSPDTIQTVPNAPP</sequence>
<feature type="compositionally biased region" description="Low complexity" evidence="1">
    <location>
        <begin position="17"/>
        <end position="29"/>
    </location>
</feature>
<reference evidence="2" key="1">
    <citation type="submission" date="2021-02" db="EMBL/GenBank/DDBJ databases">
        <authorList>
            <person name="Nowell W R."/>
        </authorList>
    </citation>
    <scope>NUCLEOTIDE SEQUENCE</scope>
</reference>
<comment type="caution">
    <text evidence="2">The sequence shown here is derived from an EMBL/GenBank/DDBJ whole genome shotgun (WGS) entry which is preliminary data.</text>
</comment>
<gene>
    <name evidence="2" type="ORF">UJA718_LOCUS50429</name>
</gene>
<evidence type="ECO:0000256" key="1">
    <source>
        <dbReference type="SAM" id="MobiDB-lite"/>
    </source>
</evidence>
<dbReference type="Proteomes" id="UP000663873">
    <property type="component" value="Unassembled WGS sequence"/>
</dbReference>
<dbReference type="EMBL" id="CAJOBP010112972">
    <property type="protein sequence ID" value="CAF5006981.1"/>
    <property type="molecule type" value="Genomic_DNA"/>
</dbReference>
<accession>A0A822BDY6</accession>
<evidence type="ECO:0000313" key="2">
    <source>
        <dbReference type="EMBL" id="CAF5006981.1"/>
    </source>
</evidence>
<feature type="non-terminal residue" evidence="2">
    <location>
        <position position="1"/>
    </location>
</feature>
<protein>
    <submittedName>
        <fullName evidence="2">Uncharacterized protein</fullName>
    </submittedName>
</protein>
<proteinExistence type="predicted"/>
<evidence type="ECO:0000313" key="3">
    <source>
        <dbReference type="Proteomes" id="UP000663873"/>
    </source>
</evidence>
<feature type="non-terminal residue" evidence="2">
    <location>
        <position position="49"/>
    </location>
</feature>